<protein>
    <submittedName>
        <fullName evidence="1">Uncharacterized protein</fullName>
    </submittedName>
</protein>
<evidence type="ECO:0000313" key="2">
    <source>
        <dbReference type="Proteomes" id="UP001497444"/>
    </source>
</evidence>
<evidence type="ECO:0000313" key="1">
    <source>
        <dbReference type="EMBL" id="CAK9274494.1"/>
    </source>
</evidence>
<keyword evidence="2" id="KW-1185">Reference proteome</keyword>
<proteinExistence type="predicted"/>
<reference evidence="1" key="1">
    <citation type="submission" date="2024-02" db="EMBL/GenBank/DDBJ databases">
        <authorList>
            <consortium name="ELIXIR-Norway"/>
            <consortium name="Elixir Norway"/>
        </authorList>
    </citation>
    <scope>NUCLEOTIDE SEQUENCE</scope>
</reference>
<organism evidence="1 2">
    <name type="scientific">Sphagnum jensenii</name>
    <dbReference type="NCBI Taxonomy" id="128206"/>
    <lineage>
        <taxon>Eukaryota</taxon>
        <taxon>Viridiplantae</taxon>
        <taxon>Streptophyta</taxon>
        <taxon>Embryophyta</taxon>
        <taxon>Bryophyta</taxon>
        <taxon>Sphagnophytina</taxon>
        <taxon>Sphagnopsida</taxon>
        <taxon>Sphagnales</taxon>
        <taxon>Sphagnaceae</taxon>
        <taxon>Sphagnum</taxon>
    </lineage>
</organism>
<accession>A0ABP0X5Z8</accession>
<dbReference type="Proteomes" id="UP001497444">
    <property type="component" value="Chromosome 6"/>
</dbReference>
<gene>
    <name evidence="1" type="ORF">CSSPJE1EN1_LOCUS19972</name>
</gene>
<sequence length="369" mass="41603">MSKSTRGARPNCSLQPDQLAALKDDAKNEQVCLLKSLAKLLVDHVEAACAKQGRGPYLALTAPHTSTSSQDQTLALASMKVHVDKQRSLLSSSSYGHVLYVILWNEIMTDTFKHVLNRQNWQTKCGAPEFQLDTKTITENHELMTCMSCCKPTECWDREDWSNCLSTCNQGWSDSRSGEINHGNAPVILPTPTQYRIYRIHQQRMHNNALEEQQPRKNCMRMEGSTTAQVVESLTLSSFYVQQHSASHEQRKGSTTQLQEPNRRLKDEIQTEDLYPFEGGKENRKGTFLPSTVNSCRPDMAVEPSPLLSFAASLVVQSNESNTVQLLGSEQEYTMDNGPFLDHQIEAYIQANILQCCLLSRSLPQFLQF</sequence>
<dbReference type="EMBL" id="OZ020101">
    <property type="protein sequence ID" value="CAK9274494.1"/>
    <property type="molecule type" value="Genomic_DNA"/>
</dbReference>
<name>A0ABP0X5Z8_9BRYO</name>